<feature type="compositionally biased region" description="Basic residues" evidence="1">
    <location>
        <begin position="44"/>
        <end position="56"/>
    </location>
</feature>
<feature type="compositionally biased region" description="Low complexity" evidence="1">
    <location>
        <begin position="97"/>
        <end position="109"/>
    </location>
</feature>
<sequence>MAPPHTCQHNAVGGATKVGKAKGTGRKARRSTFPTSSHSGPAGTRRRSGPRARCRTRREAPPTTTRTWPRRAWEPPPRCSPEGAPSPPGSRSPSPGPAAAATARRTGATPPAPWLPVLLPAPPSSRRAGRTEEGTNIFYLIAVGNCYYRLHTYDFIKLDRIFPIPLLFFFVSKDPYMVCQISSANVFYMLG</sequence>
<organism evidence="2 3">
    <name type="scientific">Eleusine coracana subsp. coracana</name>
    <dbReference type="NCBI Taxonomy" id="191504"/>
    <lineage>
        <taxon>Eukaryota</taxon>
        <taxon>Viridiplantae</taxon>
        <taxon>Streptophyta</taxon>
        <taxon>Embryophyta</taxon>
        <taxon>Tracheophyta</taxon>
        <taxon>Spermatophyta</taxon>
        <taxon>Magnoliopsida</taxon>
        <taxon>Liliopsida</taxon>
        <taxon>Poales</taxon>
        <taxon>Poaceae</taxon>
        <taxon>PACMAD clade</taxon>
        <taxon>Chloridoideae</taxon>
        <taxon>Cynodonteae</taxon>
        <taxon>Eleusininae</taxon>
        <taxon>Eleusine</taxon>
    </lineage>
</organism>
<feature type="compositionally biased region" description="Basic residues" evidence="1">
    <location>
        <begin position="19"/>
        <end position="30"/>
    </location>
</feature>
<feature type="compositionally biased region" description="Pro residues" evidence="1">
    <location>
        <begin position="74"/>
        <end position="96"/>
    </location>
</feature>
<evidence type="ECO:0000256" key="1">
    <source>
        <dbReference type="SAM" id="MobiDB-lite"/>
    </source>
</evidence>
<evidence type="ECO:0000313" key="2">
    <source>
        <dbReference type="EMBL" id="GJN25202.1"/>
    </source>
</evidence>
<reference evidence="2" key="1">
    <citation type="journal article" date="2018" name="DNA Res.">
        <title>Multiple hybrid de novo genome assembly of finger millet, an orphan allotetraploid crop.</title>
        <authorList>
            <person name="Hatakeyama M."/>
            <person name="Aluri S."/>
            <person name="Balachadran M.T."/>
            <person name="Sivarajan S.R."/>
            <person name="Patrignani A."/>
            <person name="Gruter S."/>
            <person name="Poveda L."/>
            <person name="Shimizu-Inatsugi R."/>
            <person name="Baeten J."/>
            <person name="Francoijs K.J."/>
            <person name="Nataraja K.N."/>
            <person name="Reddy Y.A.N."/>
            <person name="Phadnis S."/>
            <person name="Ravikumar R.L."/>
            <person name="Schlapbach R."/>
            <person name="Sreeman S.M."/>
            <person name="Shimizu K.K."/>
        </authorList>
    </citation>
    <scope>NUCLEOTIDE SEQUENCE</scope>
</reference>
<accession>A0AAV5EQU3</accession>
<feature type="region of interest" description="Disordered" evidence="1">
    <location>
        <begin position="1"/>
        <end position="115"/>
    </location>
</feature>
<reference evidence="2" key="2">
    <citation type="submission" date="2021-12" db="EMBL/GenBank/DDBJ databases">
        <title>Resequencing data analysis of finger millet.</title>
        <authorList>
            <person name="Hatakeyama M."/>
            <person name="Aluri S."/>
            <person name="Balachadran M.T."/>
            <person name="Sivarajan S.R."/>
            <person name="Poveda L."/>
            <person name="Shimizu-Inatsugi R."/>
            <person name="Schlapbach R."/>
            <person name="Sreeman S.M."/>
            <person name="Shimizu K.K."/>
        </authorList>
    </citation>
    <scope>NUCLEOTIDE SEQUENCE</scope>
</reference>
<protein>
    <submittedName>
        <fullName evidence="2">Uncharacterized protein</fullName>
    </submittedName>
</protein>
<dbReference type="EMBL" id="BQKI01000078">
    <property type="protein sequence ID" value="GJN25202.1"/>
    <property type="molecule type" value="Genomic_DNA"/>
</dbReference>
<dbReference type="AlphaFoldDB" id="A0AAV5EQU3"/>
<gene>
    <name evidence="2" type="primary">gb13000</name>
    <name evidence="2" type="ORF">PR202_gb13000</name>
</gene>
<keyword evidence="3" id="KW-1185">Reference proteome</keyword>
<comment type="caution">
    <text evidence="2">The sequence shown here is derived from an EMBL/GenBank/DDBJ whole genome shotgun (WGS) entry which is preliminary data.</text>
</comment>
<evidence type="ECO:0000313" key="3">
    <source>
        <dbReference type="Proteomes" id="UP001054889"/>
    </source>
</evidence>
<name>A0AAV5EQU3_ELECO</name>
<dbReference type="Proteomes" id="UP001054889">
    <property type="component" value="Unassembled WGS sequence"/>
</dbReference>
<proteinExistence type="predicted"/>